<keyword evidence="3" id="KW-1185">Reference proteome</keyword>
<feature type="chain" id="PRO_5036732917" evidence="1">
    <location>
        <begin position="18"/>
        <end position="209"/>
    </location>
</feature>
<protein>
    <submittedName>
        <fullName evidence="4">ShKT domain-containing protein</fullName>
    </submittedName>
</protein>
<organism evidence="3 4">
    <name type="scientific">Acrobeloides nanus</name>
    <dbReference type="NCBI Taxonomy" id="290746"/>
    <lineage>
        <taxon>Eukaryota</taxon>
        <taxon>Metazoa</taxon>
        <taxon>Ecdysozoa</taxon>
        <taxon>Nematoda</taxon>
        <taxon>Chromadorea</taxon>
        <taxon>Rhabditida</taxon>
        <taxon>Tylenchina</taxon>
        <taxon>Cephalobomorpha</taxon>
        <taxon>Cephaloboidea</taxon>
        <taxon>Cephalobidae</taxon>
        <taxon>Acrobeloides</taxon>
    </lineage>
</organism>
<reference evidence="4" key="1">
    <citation type="submission" date="2022-11" db="UniProtKB">
        <authorList>
            <consortium name="WormBaseParasite"/>
        </authorList>
    </citation>
    <scope>IDENTIFICATION</scope>
</reference>
<feature type="domain" description="ShKT" evidence="2">
    <location>
        <begin position="134"/>
        <end position="174"/>
    </location>
</feature>
<evidence type="ECO:0000313" key="4">
    <source>
        <dbReference type="WBParaSite" id="ACRNAN_scaffold1569.g13312.t1"/>
    </source>
</evidence>
<name>A0A914CZI0_9BILA</name>
<dbReference type="InterPro" id="IPR003582">
    <property type="entry name" value="ShKT_dom"/>
</dbReference>
<dbReference type="WBParaSite" id="ACRNAN_scaffold1569.g13312.t1">
    <property type="protein sequence ID" value="ACRNAN_scaffold1569.g13312.t1"/>
    <property type="gene ID" value="ACRNAN_scaffold1569.g13312"/>
</dbReference>
<dbReference type="Gene3D" id="1.10.10.1940">
    <property type="match status" value="1"/>
</dbReference>
<dbReference type="SMART" id="SM00254">
    <property type="entry name" value="ShKT"/>
    <property type="match status" value="2"/>
</dbReference>
<sequence length="209" mass="22693">MLKIVVFIASLIPLSEQQNICTGKIFGECMPDPQSLNGLTYCSTDFQPTNASNLVMCVPNVPGFDVPVCCEVPQKYSTCQDDFGTANCSQLAKPNVTQACASAPPDFRQQCALTCNNCDAYLSGNSGNSTTNTTCIDGSGIRCIEWNKHGYCDNTFYSQEEKQKTCAKTCGLCASTSNSTCVDIAPTCQQYLNLCHLTTPDYESIMREV</sequence>
<feature type="domain" description="ShKT" evidence="2">
    <location>
        <begin position="78"/>
        <end position="119"/>
    </location>
</feature>
<dbReference type="Proteomes" id="UP000887540">
    <property type="component" value="Unplaced"/>
</dbReference>
<accession>A0A914CZI0</accession>
<evidence type="ECO:0000259" key="2">
    <source>
        <dbReference type="SMART" id="SM00254"/>
    </source>
</evidence>
<dbReference type="PANTHER" id="PTHR21724:SF109">
    <property type="entry name" value="SHKT DOMAIN-CONTAINING PROTEIN"/>
    <property type="match status" value="1"/>
</dbReference>
<feature type="signal peptide" evidence="1">
    <location>
        <begin position="1"/>
        <end position="17"/>
    </location>
</feature>
<dbReference type="PANTHER" id="PTHR21724">
    <property type="entry name" value="SHKT DOMAIN-CONTAINING PROTEIN"/>
    <property type="match status" value="1"/>
</dbReference>
<dbReference type="Pfam" id="PF01549">
    <property type="entry name" value="ShK"/>
    <property type="match status" value="3"/>
</dbReference>
<evidence type="ECO:0000313" key="3">
    <source>
        <dbReference type="Proteomes" id="UP000887540"/>
    </source>
</evidence>
<dbReference type="AlphaFoldDB" id="A0A914CZI0"/>
<evidence type="ECO:0000256" key="1">
    <source>
        <dbReference type="SAM" id="SignalP"/>
    </source>
</evidence>
<proteinExistence type="predicted"/>
<keyword evidence="1" id="KW-0732">Signal</keyword>